<accession>A0AAN7YVK7</accession>
<protein>
    <submittedName>
        <fullName evidence="1">Uncharacterized protein</fullName>
    </submittedName>
</protein>
<evidence type="ECO:0000313" key="1">
    <source>
        <dbReference type="EMBL" id="KAK5626690.1"/>
    </source>
</evidence>
<name>A0AAN7YVK7_9PEZI</name>
<dbReference type="EMBL" id="JAWHQM010000004">
    <property type="protein sequence ID" value="KAK5626690.1"/>
    <property type="molecule type" value="Genomic_DNA"/>
</dbReference>
<evidence type="ECO:0000313" key="2">
    <source>
        <dbReference type="Proteomes" id="UP001305414"/>
    </source>
</evidence>
<gene>
    <name evidence="1" type="ORF">RRF57_002405</name>
</gene>
<reference evidence="1 2" key="1">
    <citation type="submission" date="2023-10" db="EMBL/GenBank/DDBJ databases">
        <title>Draft genome sequence of Xylaria bambusicola isolate GMP-LS, the root and basal stem rot pathogen of sugarcane in Indonesia.</title>
        <authorList>
            <person name="Selvaraj P."/>
            <person name="Muralishankar V."/>
            <person name="Muruganantham S."/>
            <person name="Sp S."/>
            <person name="Haryani S."/>
            <person name="Lau K.J.X."/>
            <person name="Naqvi N.I."/>
        </authorList>
    </citation>
    <scope>NUCLEOTIDE SEQUENCE [LARGE SCALE GENOMIC DNA]</scope>
    <source>
        <strain evidence="1">GMP-LS</strain>
    </source>
</reference>
<keyword evidence="2" id="KW-1185">Reference proteome</keyword>
<comment type="caution">
    <text evidence="1">The sequence shown here is derived from an EMBL/GenBank/DDBJ whole genome shotgun (WGS) entry which is preliminary data.</text>
</comment>
<dbReference type="Proteomes" id="UP001305414">
    <property type="component" value="Unassembled WGS sequence"/>
</dbReference>
<sequence length="70" mass="7437">MPGKPQDVTYSVSVCGLVDGQGEALNLIGILIAYNLSRVVGGYLPETQCQYPPRAAIILLGLKALQRHGV</sequence>
<organism evidence="1 2">
    <name type="scientific">Xylaria bambusicola</name>
    <dbReference type="NCBI Taxonomy" id="326684"/>
    <lineage>
        <taxon>Eukaryota</taxon>
        <taxon>Fungi</taxon>
        <taxon>Dikarya</taxon>
        <taxon>Ascomycota</taxon>
        <taxon>Pezizomycotina</taxon>
        <taxon>Sordariomycetes</taxon>
        <taxon>Xylariomycetidae</taxon>
        <taxon>Xylariales</taxon>
        <taxon>Xylariaceae</taxon>
        <taxon>Xylaria</taxon>
    </lineage>
</organism>
<dbReference type="AlphaFoldDB" id="A0AAN7YVK7"/>
<proteinExistence type="predicted"/>